<dbReference type="Proteomes" id="UP000607653">
    <property type="component" value="Unassembled WGS sequence"/>
</dbReference>
<name>A0A822XPD0_NELNU</name>
<protein>
    <submittedName>
        <fullName evidence="1">Uncharacterized protein</fullName>
    </submittedName>
</protein>
<keyword evidence="2" id="KW-1185">Reference proteome</keyword>
<gene>
    <name evidence="1" type="ORF">HUJ06_022058</name>
</gene>
<sequence length="100" mass="11397">MKLFEDVNLESTLVWHIAFLVCIRQTVLFNCCHGSFVQVDLERIAKDIHGYVGGDLGVAIFNIQPSCSDLDQQLAQFHTNRVGRYEHPLALNTVVFNLHR</sequence>
<accession>A0A822XPD0</accession>
<evidence type="ECO:0000313" key="1">
    <source>
        <dbReference type="EMBL" id="DAD20595.1"/>
    </source>
</evidence>
<organism evidence="1 2">
    <name type="scientific">Nelumbo nucifera</name>
    <name type="common">Sacred lotus</name>
    <dbReference type="NCBI Taxonomy" id="4432"/>
    <lineage>
        <taxon>Eukaryota</taxon>
        <taxon>Viridiplantae</taxon>
        <taxon>Streptophyta</taxon>
        <taxon>Embryophyta</taxon>
        <taxon>Tracheophyta</taxon>
        <taxon>Spermatophyta</taxon>
        <taxon>Magnoliopsida</taxon>
        <taxon>Proteales</taxon>
        <taxon>Nelumbonaceae</taxon>
        <taxon>Nelumbo</taxon>
    </lineage>
</organism>
<dbReference type="EMBL" id="DUZY01000001">
    <property type="protein sequence ID" value="DAD20595.1"/>
    <property type="molecule type" value="Genomic_DNA"/>
</dbReference>
<proteinExistence type="predicted"/>
<comment type="caution">
    <text evidence="1">The sequence shown here is derived from an EMBL/GenBank/DDBJ whole genome shotgun (WGS) entry which is preliminary data.</text>
</comment>
<evidence type="ECO:0000313" key="2">
    <source>
        <dbReference type="Proteomes" id="UP000607653"/>
    </source>
</evidence>
<reference evidence="1 2" key="1">
    <citation type="journal article" date="2020" name="Mol. Biol. Evol.">
        <title>Distinct Expression and Methylation Patterns for Genes with Different Fates following a Single Whole-Genome Duplication in Flowering Plants.</title>
        <authorList>
            <person name="Shi T."/>
            <person name="Rahmani R.S."/>
            <person name="Gugger P.F."/>
            <person name="Wang M."/>
            <person name="Li H."/>
            <person name="Zhang Y."/>
            <person name="Li Z."/>
            <person name="Wang Q."/>
            <person name="Van de Peer Y."/>
            <person name="Marchal K."/>
            <person name="Chen J."/>
        </authorList>
    </citation>
    <scope>NUCLEOTIDE SEQUENCE [LARGE SCALE GENOMIC DNA]</scope>
    <source>
        <tissue evidence="1">Leaf</tissue>
    </source>
</reference>
<dbReference type="AlphaFoldDB" id="A0A822XPD0"/>